<feature type="domain" description="HORMA" evidence="10">
    <location>
        <begin position="46"/>
        <end position="307"/>
    </location>
</feature>
<name>A0ABZ1CRJ9_9TREE</name>
<dbReference type="CDD" id="cd15489">
    <property type="entry name" value="PHD_SF"/>
    <property type="match status" value="1"/>
</dbReference>
<sequence>MTRGPAKQAFRPPAPVQKSNTTQSSQQSGSQRGTRTNQDLAIVSKQDSFEILRVVLEANIGIICYLRNLLSNDDFDLKYIAGSSPPAGQSPSDLYRLTKAEALAADNGQASQLGTLTAPKLFNWFSVKPDETTQGRWLRDRIQVGAMDALQKGYLQSLMLVIFLDDKDPTNVIETYSFNFFYHEHTGIPSMQMEHTVRGSQQSQAGREEKQKILGTPMTYLDVRREVKQSATLLIKICTALEDLPKKRFMDLKLFYNNKAPEDYVAPGFRDSSSEKMILGTHHVDNPPLKLSTRDLQTGHHGVALTALNVVHYLPKESEEDDEAPRNDPEFYAHRFQEVDDQVQDAKQRIVIWDADMPAHDRSAYDSSAPDVYTASVDPKLATASNIDGALIQPIGKLTEDGDIAVIRPSQKGKDQERATRDKNNKNKKGRTIAEDTLQMSQTLADPFRRKVAQSLSRSASGLFDNEETLFDPRSQASFIGNSSQSYLARIDEVDVSEDAGGDVEARSSASRAKGTGSQDRGTHLPSQPKKDRLDPISPNDPDSSDDRDISQPHRKARKIDAVIAKVEGIKAKAVRTPKAKSDPKSKSRSDPRPKPRSRAKPRKAVPKKPRKKTARNSTPLQEQMECFCGSRDELDPMVQCDGCHKWLHSPCMGFMVHQSASQIKLFCIVCEMQKDETHHWTKKETDAAAREMAVLSLTRRTMEGLRKRGAIASNELPALQYAFGCSVRDIHEVLKTLEDEGIAERIAETRSAPWKWAKHDSALTRYAAYFKYGGGVENERFAYRKFHMSSQSNTSAILQLNNAPEPFQLPPIRTSRSNKPIECTETWVVTDNDA</sequence>
<feature type="region of interest" description="Disordered" evidence="9">
    <location>
        <begin position="1"/>
        <end position="39"/>
    </location>
</feature>
<dbReference type="InterPro" id="IPR001965">
    <property type="entry name" value="Znf_PHD"/>
</dbReference>
<keyword evidence="7" id="KW-0539">Nucleus</keyword>
<feature type="compositionally biased region" description="Basic residues" evidence="9">
    <location>
        <begin position="595"/>
        <end position="615"/>
    </location>
</feature>
<comment type="subcellular location">
    <subcellularLocation>
        <location evidence="2">Chromosome</location>
    </subcellularLocation>
    <subcellularLocation>
        <location evidence="1">Nucleus</location>
    </subcellularLocation>
</comment>
<dbReference type="Proteomes" id="UP001329825">
    <property type="component" value="Chromosome 1"/>
</dbReference>
<evidence type="ECO:0000313" key="12">
    <source>
        <dbReference type="Proteomes" id="UP001329825"/>
    </source>
</evidence>
<dbReference type="PANTHER" id="PTHR48225">
    <property type="entry name" value="HORMA DOMAIN-CONTAINING PROTEIN 1"/>
    <property type="match status" value="1"/>
</dbReference>
<evidence type="ECO:0000256" key="9">
    <source>
        <dbReference type="SAM" id="MobiDB-lite"/>
    </source>
</evidence>
<organism evidence="11 12">
    <name type="scientific">Kwoniella shivajii</name>
    <dbReference type="NCBI Taxonomy" id="564305"/>
    <lineage>
        <taxon>Eukaryota</taxon>
        <taxon>Fungi</taxon>
        <taxon>Dikarya</taxon>
        <taxon>Basidiomycota</taxon>
        <taxon>Agaricomycotina</taxon>
        <taxon>Tremellomycetes</taxon>
        <taxon>Tremellales</taxon>
        <taxon>Cryptococcaceae</taxon>
        <taxon>Kwoniella</taxon>
    </lineage>
</organism>
<dbReference type="Pfam" id="PF00628">
    <property type="entry name" value="PHD"/>
    <property type="match status" value="1"/>
</dbReference>
<keyword evidence="12" id="KW-1185">Reference proteome</keyword>
<keyword evidence="4" id="KW-0479">Metal-binding</keyword>
<dbReference type="EMBL" id="CP141881">
    <property type="protein sequence ID" value="WRT63830.1"/>
    <property type="molecule type" value="Genomic_DNA"/>
</dbReference>
<keyword evidence="6" id="KW-0862">Zinc</keyword>
<dbReference type="InterPro" id="IPR011011">
    <property type="entry name" value="Znf_FYVE_PHD"/>
</dbReference>
<evidence type="ECO:0000256" key="5">
    <source>
        <dbReference type="ARBA" id="ARBA00022771"/>
    </source>
</evidence>
<evidence type="ECO:0000256" key="8">
    <source>
        <dbReference type="ARBA" id="ARBA00023254"/>
    </source>
</evidence>
<evidence type="ECO:0000256" key="2">
    <source>
        <dbReference type="ARBA" id="ARBA00004286"/>
    </source>
</evidence>
<dbReference type="Gene3D" id="3.30.900.10">
    <property type="entry name" value="HORMA domain"/>
    <property type="match status" value="1"/>
</dbReference>
<feature type="region of interest" description="Disordered" evidence="9">
    <location>
        <begin position="498"/>
        <end position="620"/>
    </location>
</feature>
<feature type="compositionally biased region" description="Basic and acidic residues" evidence="9">
    <location>
        <begin position="580"/>
        <end position="594"/>
    </location>
</feature>
<dbReference type="PROSITE" id="PS50815">
    <property type="entry name" value="HORMA"/>
    <property type="match status" value="1"/>
</dbReference>
<dbReference type="InterPro" id="IPR051294">
    <property type="entry name" value="HORMA_MeioticProgression"/>
</dbReference>
<keyword evidence="8" id="KW-0469">Meiosis</keyword>
<evidence type="ECO:0000256" key="3">
    <source>
        <dbReference type="ARBA" id="ARBA00022454"/>
    </source>
</evidence>
<dbReference type="PANTHER" id="PTHR48225:SF7">
    <property type="entry name" value="MEIOSIS-SPECIFIC PROTEIN HOP1"/>
    <property type="match status" value="1"/>
</dbReference>
<reference evidence="11 12" key="1">
    <citation type="submission" date="2024-01" db="EMBL/GenBank/DDBJ databases">
        <title>Comparative genomics of Cryptococcus and Kwoniella reveals pathogenesis evolution and contrasting modes of karyotype evolution via chromosome fusion or intercentromeric recombination.</title>
        <authorList>
            <person name="Coelho M.A."/>
            <person name="David-Palma M."/>
            <person name="Shea T."/>
            <person name="Bowers K."/>
            <person name="McGinley-Smith S."/>
            <person name="Mohammad A.W."/>
            <person name="Gnirke A."/>
            <person name="Yurkov A.M."/>
            <person name="Nowrousian M."/>
            <person name="Sun S."/>
            <person name="Cuomo C.A."/>
            <person name="Heitman J."/>
        </authorList>
    </citation>
    <scope>NUCLEOTIDE SEQUENCE [LARGE SCALE GENOMIC DNA]</scope>
    <source>
        <strain evidence="11">CBS 11374</strain>
    </source>
</reference>
<feature type="compositionally biased region" description="Polar residues" evidence="9">
    <location>
        <begin position="508"/>
        <end position="520"/>
    </location>
</feature>
<dbReference type="Gene3D" id="3.30.40.10">
    <property type="entry name" value="Zinc/RING finger domain, C3HC4 (zinc finger)"/>
    <property type="match status" value="1"/>
</dbReference>
<dbReference type="SUPFAM" id="SSF56019">
    <property type="entry name" value="The spindle assembly checkpoint protein mad2"/>
    <property type="match status" value="1"/>
</dbReference>
<evidence type="ECO:0000256" key="4">
    <source>
        <dbReference type="ARBA" id="ARBA00022723"/>
    </source>
</evidence>
<evidence type="ECO:0000256" key="1">
    <source>
        <dbReference type="ARBA" id="ARBA00004123"/>
    </source>
</evidence>
<evidence type="ECO:0000256" key="6">
    <source>
        <dbReference type="ARBA" id="ARBA00022833"/>
    </source>
</evidence>
<dbReference type="InterPro" id="IPR036570">
    <property type="entry name" value="HORMA_dom_sf"/>
</dbReference>
<protein>
    <recommendedName>
        <fullName evidence="10">HORMA domain-containing protein</fullName>
    </recommendedName>
</protein>
<feature type="region of interest" description="Disordered" evidence="9">
    <location>
        <begin position="410"/>
        <end position="446"/>
    </location>
</feature>
<dbReference type="Pfam" id="PF02301">
    <property type="entry name" value="HORMA"/>
    <property type="match status" value="1"/>
</dbReference>
<dbReference type="RefSeq" id="XP_062788570.1">
    <property type="nucleotide sequence ID" value="XM_062932519.1"/>
</dbReference>
<feature type="compositionally biased region" description="Basic and acidic residues" evidence="9">
    <location>
        <begin position="412"/>
        <end position="425"/>
    </location>
</feature>
<dbReference type="InterPro" id="IPR019787">
    <property type="entry name" value="Znf_PHD-finger"/>
</dbReference>
<dbReference type="PROSITE" id="PS01359">
    <property type="entry name" value="ZF_PHD_1"/>
    <property type="match status" value="1"/>
</dbReference>
<dbReference type="SUPFAM" id="SSF57903">
    <property type="entry name" value="FYVE/PHD zinc finger"/>
    <property type="match status" value="1"/>
</dbReference>
<evidence type="ECO:0000256" key="7">
    <source>
        <dbReference type="ARBA" id="ARBA00023242"/>
    </source>
</evidence>
<accession>A0ABZ1CRJ9</accession>
<feature type="compositionally biased region" description="Low complexity" evidence="9">
    <location>
        <begin position="21"/>
        <end position="36"/>
    </location>
</feature>
<gene>
    <name evidence="11" type="ORF">IL334_000755</name>
</gene>
<evidence type="ECO:0000313" key="11">
    <source>
        <dbReference type="EMBL" id="WRT63830.1"/>
    </source>
</evidence>
<proteinExistence type="predicted"/>
<dbReference type="InterPro" id="IPR003511">
    <property type="entry name" value="HORMA_dom"/>
</dbReference>
<keyword evidence="5" id="KW-0863">Zinc-finger</keyword>
<dbReference type="InterPro" id="IPR019786">
    <property type="entry name" value="Zinc_finger_PHD-type_CS"/>
</dbReference>
<dbReference type="SMART" id="SM00249">
    <property type="entry name" value="PHD"/>
    <property type="match status" value="1"/>
</dbReference>
<dbReference type="InterPro" id="IPR013083">
    <property type="entry name" value="Znf_RING/FYVE/PHD"/>
</dbReference>
<keyword evidence="3" id="KW-0158">Chromosome</keyword>
<evidence type="ECO:0000259" key="10">
    <source>
        <dbReference type="PROSITE" id="PS50815"/>
    </source>
</evidence>
<dbReference type="GeneID" id="87952886"/>